<dbReference type="SUPFAM" id="SSF52402">
    <property type="entry name" value="Adenine nucleotide alpha hydrolases-like"/>
    <property type="match status" value="2"/>
</dbReference>
<dbReference type="CDD" id="cd00293">
    <property type="entry name" value="USP-like"/>
    <property type="match status" value="1"/>
</dbReference>
<dbReference type="PRINTS" id="PR01438">
    <property type="entry name" value="UNVRSLSTRESS"/>
</dbReference>
<dbReference type="RefSeq" id="WP_354012090.1">
    <property type="nucleotide sequence ID" value="NZ_JBEPMU010000001.1"/>
</dbReference>
<organism evidence="3 4">
    <name type="scientific">Dyella japonica</name>
    <dbReference type="NCBI Taxonomy" id="231455"/>
    <lineage>
        <taxon>Bacteria</taxon>
        <taxon>Pseudomonadati</taxon>
        <taxon>Pseudomonadota</taxon>
        <taxon>Gammaproteobacteria</taxon>
        <taxon>Lysobacterales</taxon>
        <taxon>Rhodanobacteraceae</taxon>
        <taxon>Dyella</taxon>
    </lineage>
</organism>
<reference evidence="3 4" key="1">
    <citation type="submission" date="2024-06" db="EMBL/GenBank/DDBJ databases">
        <title>Sorghum-associated microbial communities from plants grown in Nebraska, USA.</title>
        <authorList>
            <person name="Schachtman D."/>
        </authorList>
    </citation>
    <scope>NUCLEOTIDE SEQUENCE [LARGE SCALE GENOMIC DNA]</scope>
    <source>
        <strain evidence="3 4">1073</strain>
    </source>
</reference>
<dbReference type="PANTHER" id="PTHR46268">
    <property type="entry name" value="STRESS RESPONSE PROTEIN NHAX"/>
    <property type="match status" value="1"/>
</dbReference>
<proteinExistence type="inferred from homology"/>
<gene>
    <name evidence="3" type="ORF">ABIC75_000295</name>
</gene>
<keyword evidence="4" id="KW-1185">Reference proteome</keyword>
<accession>A0ABV2JP24</accession>
<evidence type="ECO:0000259" key="2">
    <source>
        <dbReference type="Pfam" id="PF00582"/>
    </source>
</evidence>
<name>A0ABV2JP24_9GAMM</name>
<evidence type="ECO:0000313" key="3">
    <source>
        <dbReference type="EMBL" id="MET3650593.1"/>
    </source>
</evidence>
<dbReference type="EMBL" id="JBEPMU010000001">
    <property type="protein sequence ID" value="MET3650593.1"/>
    <property type="molecule type" value="Genomic_DNA"/>
</dbReference>
<dbReference type="PANTHER" id="PTHR46268:SF15">
    <property type="entry name" value="UNIVERSAL STRESS PROTEIN HP_0031"/>
    <property type="match status" value="1"/>
</dbReference>
<sequence length="283" mass="30892">MKAGKALVQAMRDILLFCESFKHWNGAAQYAAMLAASRQARLTGLYVCPVIMIPPWETPGLAQEFQDAARQLKDEAFGAGPNFEQFAHALGAAQVHWQVTQDEITRSLSLAGTWHDVIVIGRSQRTLWGTVGAVGNMVLGSGMPCIVVPDQTDKSGAPRIIVIAWNGSSESMRAVHAALPLLQQADKVIVLHGKQQLPPGMADWQPPFELSNYLAARGIGSESLLFEAADAEIGKQLLSRAREVRADMLVMGAYGHTRFSEWVLGGATREVLETMTMPVFMRH</sequence>
<dbReference type="InterPro" id="IPR006016">
    <property type="entry name" value="UspA"/>
</dbReference>
<dbReference type="Proteomes" id="UP001549184">
    <property type="component" value="Unassembled WGS sequence"/>
</dbReference>
<protein>
    <submittedName>
        <fullName evidence="3">Nucleotide-binding universal stress UspA family protein</fullName>
    </submittedName>
</protein>
<comment type="similarity">
    <text evidence="1">Belongs to the universal stress protein A family.</text>
</comment>
<feature type="domain" description="UspA" evidence="2">
    <location>
        <begin position="159"/>
        <end position="281"/>
    </location>
</feature>
<dbReference type="InterPro" id="IPR006015">
    <property type="entry name" value="Universal_stress_UspA"/>
</dbReference>
<dbReference type="Pfam" id="PF00582">
    <property type="entry name" value="Usp"/>
    <property type="match status" value="1"/>
</dbReference>
<dbReference type="Gene3D" id="3.40.50.12370">
    <property type="match status" value="1"/>
</dbReference>
<evidence type="ECO:0000256" key="1">
    <source>
        <dbReference type="ARBA" id="ARBA00008791"/>
    </source>
</evidence>
<evidence type="ECO:0000313" key="4">
    <source>
        <dbReference type="Proteomes" id="UP001549184"/>
    </source>
</evidence>
<comment type="caution">
    <text evidence="3">The sequence shown here is derived from an EMBL/GenBank/DDBJ whole genome shotgun (WGS) entry which is preliminary data.</text>
</comment>